<evidence type="ECO:0000313" key="3">
    <source>
        <dbReference type="Proteomes" id="UP001286313"/>
    </source>
</evidence>
<gene>
    <name evidence="2" type="ORF">Pcinc_026185</name>
</gene>
<name>A0AAE1KAH0_PETCI</name>
<evidence type="ECO:0000313" key="2">
    <source>
        <dbReference type="EMBL" id="KAK3868434.1"/>
    </source>
</evidence>
<proteinExistence type="predicted"/>
<comment type="caution">
    <text evidence="2">The sequence shown here is derived from an EMBL/GenBank/DDBJ whole genome shotgun (WGS) entry which is preliminary data.</text>
</comment>
<keyword evidence="1" id="KW-0732">Signal</keyword>
<keyword evidence="3" id="KW-1185">Reference proteome</keyword>
<accession>A0AAE1KAH0</accession>
<evidence type="ECO:0000256" key="1">
    <source>
        <dbReference type="SAM" id="SignalP"/>
    </source>
</evidence>
<sequence length="203" mass="22229">MRTYGVSPGLLVVVVVVLLMEGVNARPTAASGAGRSKRNGQICSSRDILEMANRVCDLYRRSAGFNVPLPTVWPLLHQDSQDKMTRGGYGYDTEARVSKGATFHTAIHNPGRGGRGDVRGSVHTNTFLPVVADSRTRLLPLGPQVSNHDLRDGVENERKFMVRTNLLIKRNPSEPSTHRTLEELRVVCCTRGCTVNDFLGACS</sequence>
<dbReference type="AlphaFoldDB" id="A0AAE1KAH0"/>
<feature type="signal peptide" evidence="1">
    <location>
        <begin position="1"/>
        <end position="25"/>
    </location>
</feature>
<protein>
    <submittedName>
        <fullName evidence="2">Uncharacterized protein</fullName>
    </submittedName>
</protein>
<dbReference type="EMBL" id="JAWQEG010003013">
    <property type="protein sequence ID" value="KAK3868434.1"/>
    <property type="molecule type" value="Genomic_DNA"/>
</dbReference>
<reference evidence="2" key="1">
    <citation type="submission" date="2023-10" db="EMBL/GenBank/DDBJ databases">
        <title>Genome assemblies of two species of porcelain crab, Petrolisthes cinctipes and Petrolisthes manimaculis (Anomura: Porcellanidae).</title>
        <authorList>
            <person name="Angst P."/>
        </authorList>
    </citation>
    <scope>NUCLEOTIDE SEQUENCE</scope>
    <source>
        <strain evidence="2">PB745_01</strain>
        <tissue evidence="2">Gill</tissue>
    </source>
</reference>
<feature type="chain" id="PRO_5042286739" evidence="1">
    <location>
        <begin position="26"/>
        <end position="203"/>
    </location>
</feature>
<dbReference type="Proteomes" id="UP001286313">
    <property type="component" value="Unassembled WGS sequence"/>
</dbReference>
<organism evidence="2 3">
    <name type="scientific">Petrolisthes cinctipes</name>
    <name type="common">Flat porcelain crab</name>
    <dbReference type="NCBI Taxonomy" id="88211"/>
    <lineage>
        <taxon>Eukaryota</taxon>
        <taxon>Metazoa</taxon>
        <taxon>Ecdysozoa</taxon>
        <taxon>Arthropoda</taxon>
        <taxon>Crustacea</taxon>
        <taxon>Multicrustacea</taxon>
        <taxon>Malacostraca</taxon>
        <taxon>Eumalacostraca</taxon>
        <taxon>Eucarida</taxon>
        <taxon>Decapoda</taxon>
        <taxon>Pleocyemata</taxon>
        <taxon>Anomura</taxon>
        <taxon>Galatheoidea</taxon>
        <taxon>Porcellanidae</taxon>
        <taxon>Petrolisthes</taxon>
    </lineage>
</organism>